<sequence>MEKGNDREKPDAHDQNSIGGHLAPSSLFSVELKHCAGATSSTGTGTASGSAPAQACGSCCAPSGRAIAISRHLVLALCKGNTGFKD</sequence>
<reference evidence="2" key="1">
    <citation type="submission" date="2015-04" db="UniProtKB">
        <authorList>
            <consortium name="EnsemblPlants"/>
        </authorList>
    </citation>
    <scope>IDENTIFICATION</scope>
    <source>
        <strain evidence="2">SL10</strain>
    </source>
</reference>
<dbReference type="EnsemblPlants" id="ONIVA12G04100.1">
    <property type="protein sequence ID" value="ONIVA12G04100.1"/>
    <property type="gene ID" value="ONIVA12G04100"/>
</dbReference>
<organism evidence="2">
    <name type="scientific">Oryza nivara</name>
    <name type="common">Indian wild rice</name>
    <name type="synonym">Oryza sativa f. spontanea</name>
    <dbReference type="NCBI Taxonomy" id="4536"/>
    <lineage>
        <taxon>Eukaryota</taxon>
        <taxon>Viridiplantae</taxon>
        <taxon>Streptophyta</taxon>
        <taxon>Embryophyta</taxon>
        <taxon>Tracheophyta</taxon>
        <taxon>Spermatophyta</taxon>
        <taxon>Magnoliopsida</taxon>
        <taxon>Liliopsida</taxon>
        <taxon>Poales</taxon>
        <taxon>Poaceae</taxon>
        <taxon>BOP clade</taxon>
        <taxon>Oryzoideae</taxon>
        <taxon>Oryzeae</taxon>
        <taxon>Oryzinae</taxon>
        <taxon>Oryza</taxon>
    </lineage>
</organism>
<dbReference type="Gramene" id="ONIVA12G04100.1">
    <property type="protein sequence ID" value="ONIVA12G04100.1"/>
    <property type="gene ID" value="ONIVA12G04100"/>
</dbReference>
<dbReference type="Proteomes" id="UP000006591">
    <property type="component" value="Chromosome 12"/>
</dbReference>
<accession>A0A0E0J7D8</accession>
<protein>
    <submittedName>
        <fullName evidence="2">Uncharacterized protein</fullName>
    </submittedName>
</protein>
<name>A0A0E0J7D8_ORYNI</name>
<reference evidence="2" key="2">
    <citation type="submission" date="2018-04" db="EMBL/GenBank/DDBJ databases">
        <title>OnivRS2 (Oryza nivara Reference Sequence Version 2).</title>
        <authorList>
            <person name="Zhang J."/>
            <person name="Kudrna D."/>
            <person name="Lee S."/>
            <person name="Talag J."/>
            <person name="Rajasekar S."/>
            <person name="Welchert J."/>
            <person name="Hsing Y.-I."/>
            <person name="Wing R.A."/>
        </authorList>
    </citation>
    <scope>NUCLEOTIDE SEQUENCE [LARGE SCALE GENOMIC DNA]</scope>
    <source>
        <strain evidence="2">SL10</strain>
    </source>
</reference>
<evidence type="ECO:0000256" key="1">
    <source>
        <dbReference type="SAM" id="MobiDB-lite"/>
    </source>
</evidence>
<dbReference type="OMA" id="GEKPNAH"/>
<feature type="compositionally biased region" description="Basic and acidic residues" evidence="1">
    <location>
        <begin position="1"/>
        <end position="14"/>
    </location>
</feature>
<evidence type="ECO:0000313" key="3">
    <source>
        <dbReference type="Proteomes" id="UP000006591"/>
    </source>
</evidence>
<keyword evidence="3" id="KW-1185">Reference proteome</keyword>
<dbReference type="HOGENOM" id="CLU_2516245_0_0_1"/>
<dbReference type="AlphaFoldDB" id="A0A0E0J7D8"/>
<dbReference type="eggNOG" id="ENOG502R7DJ">
    <property type="taxonomic scope" value="Eukaryota"/>
</dbReference>
<feature type="region of interest" description="Disordered" evidence="1">
    <location>
        <begin position="1"/>
        <end position="22"/>
    </location>
</feature>
<evidence type="ECO:0000313" key="2">
    <source>
        <dbReference type="EnsemblPlants" id="ONIVA12G04100.1"/>
    </source>
</evidence>
<proteinExistence type="predicted"/>